<accession>A0A0R3WTG6</accession>
<reference evidence="2 3" key="2">
    <citation type="submission" date="2018-11" db="EMBL/GenBank/DDBJ databases">
        <authorList>
            <consortium name="Pathogen Informatics"/>
        </authorList>
    </citation>
    <scope>NUCLEOTIDE SEQUENCE [LARGE SCALE GENOMIC DNA]</scope>
</reference>
<sequence length="86" mass="9872">MFMVEVRREQRDTSPSVNHYLPYLVSRLRKEFSPEDEANTSASISITSLFLIVAPFAVPAILYTVTNNMDIFIQMEMDPATYQVHS</sequence>
<evidence type="ECO:0000313" key="4">
    <source>
        <dbReference type="WBParaSite" id="TTAC_0000405601-mRNA-1"/>
    </source>
</evidence>
<dbReference type="WBParaSite" id="TTAC_0000405601-mRNA-1">
    <property type="protein sequence ID" value="TTAC_0000405601-mRNA-1"/>
    <property type="gene ID" value="TTAC_0000405601"/>
</dbReference>
<dbReference type="STRING" id="6205.A0A0R3WTG6"/>
<feature type="transmembrane region" description="Helical" evidence="1">
    <location>
        <begin position="42"/>
        <end position="65"/>
    </location>
</feature>
<protein>
    <submittedName>
        <fullName evidence="4">HCO3_cotransp domain-containing protein</fullName>
    </submittedName>
</protein>
<keyword evidence="1" id="KW-0812">Transmembrane</keyword>
<dbReference type="Proteomes" id="UP000274429">
    <property type="component" value="Unassembled WGS sequence"/>
</dbReference>
<keyword evidence="3" id="KW-1185">Reference proteome</keyword>
<evidence type="ECO:0000313" key="2">
    <source>
        <dbReference type="EMBL" id="VDM24044.1"/>
    </source>
</evidence>
<name>A0A0R3WTG6_HYDTA</name>
<evidence type="ECO:0000313" key="3">
    <source>
        <dbReference type="Proteomes" id="UP000274429"/>
    </source>
</evidence>
<keyword evidence="1" id="KW-0472">Membrane</keyword>
<evidence type="ECO:0000256" key="1">
    <source>
        <dbReference type="SAM" id="Phobius"/>
    </source>
</evidence>
<reference evidence="4" key="1">
    <citation type="submission" date="2017-02" db="UniProtKB">
        <authorList>
            <consortium name="WormBaseParasite"/>
        </authorList>
    </citation>
    <scope>IDENTIFICATION</scope>
</reference>
<keyword evidence="1" id="KW-1133">Transmembrane helix</keyword>
<dbReference type="OrthoDB" id="6284399at2759"/>
<dbReference type="EMBL" id="UYWX01003542">
    <property type="protein sequence ID" value="VDM24044.1"/>
    <property type="molecule type" value="Genomic_DNA"/>
</dbReference>
<dbReference type="AlphaFoldDB" id="A0A0R3WTG6"/>
<gene>
    <name evidence="2" type="ORF">TTAC_LOCUS4041</name>
</gene>
<proteinExistence type="predicted"/>
<organism evidence="4">
    <name type="scientific">Hydatigena taeniaeformis</name>
    <name type="common">Feline tapeworm</name>
    <name type="synonym">Taenia taeniaeformis</name>
    <dbReference type="NCBI Taxonomy" id="6205"/>
    <lineage>
        <taxon>Eukaryota</taxon>
        <taxon>Metazoa</taxon>
        <taxon>Spiralia</taxon>
        <taxon>Lophotrochozoa</taxon>
        <taxon>Platyhelminthes</taxon>
        <taxon>Cestoda</taxon>
        <taxon>Eucestoda</taxon>
        <taxon>Cyclophyllidea</taxon>
        <taxon>Taeniidae</taxon>
        <taxon>Hydatigera</taxon>
    </lineage>
</organism>